<dbReference type="Proteomes" id="UP000233556">
    <property type="component" value="Unassembled WGS sequence"/>
</dbReference>
<dbReference type="AlphaFoldDB" id="A0A2I0U8Q9"/>
<evidence type="ECO:0000313" key="3">
    <source>
        <dbReference type="Proteomes" id="UP000233556"/>
    </source>
</evidence>
<keyword evidence="3" id="KW-1185">Reference proteome</keyword>
<proteinExistence type="predicted"/>
<reference evidence="3" key="1">
    <citation type="submission" date="2017-11" db="EMBL/GenBank/DDBJ databases">
        <authorList>
            <person name="Lima N.C."/>
            <person name="Parody-Merino A.M."/>
            <person name="Battley P.F."/>
            <person name="Fidler A.E."/>
            <person name="Prosdocimi F."/>
        </authorList>
    </citation>
    <scope>NUCLEOTIDE SEQUENCE [LARGE SCALE GENOMIC DNA]</scope>
</reference>
<evidence type="ECO:0000313" key="2">
    <source>
        <dbReference type="EMBL" id="PKU42464.1"/>
    </source>
</evidence>
<reference evidence="3" key="2">
    <citation type="submission" date="2017-12" db="EMBL/GenBank/DDBJ databases">
        <title>Genome sequence of the Bar-tailed Godwit (Limosa lapponica baueri).</title>
        <authorList>
            <person name="Lima N.C.B."/>
            <person name="Parody-Merino A.M."/>
            <person name="Battley P.F."/>
            <person name="Fidler A.E."/>
            <person name="Prosdocimi F."/>
        </authorList>
    </citation>
    <scope>NUCLEOTIDE SEQUENCE [LARGE SCALE GENOMIC DNA]</scope>
</reference>
<accession>A0A2I0U8Q9</accession>
<gene>
    <name evidence="2" type="ORF">llap_7222</name>
</gene>
<dbReference type="EMBL" id="KZ505992">
    <property type="protein sequence ID" value="PKU42464.1"/>
    <property type="molecule type" value="Genomic_DNA"/>
</dbReference>
<name>A0A2I0U8Q9_LIMLA</name>
<protein>
    <submittedName>
        <fullName evidence="2">Uncharacterized protein</fullName>
    </submittedName>
</protein>
<feature type="region of interest" description="Disordered" evidence="1">
    <location>
        <begin position="45"/>
        <end position="71"/>
    </location>
</feature>
<organism evidence="2 3">
    <name type="scientific">Limosa lapponica baueri</name>
    <dbReference type="NCBI Taxonomy" id="1758121"/>
    <lineage>
        <taxon>Eukaryota</taxon>
        <taxon>Metazoa</taxon>
        <taxon>Chordata</taxon>
        <taxon>Craniata</taxon>
        <taxon>Vertebrata</taxon>
        <taxon>Euteleostomi</taxon>
        <taxon>Archelosauria</taxon>
        <taxon>Archosauria</taxon>
        <taxon>Dinosauria</taxon>
        <taxon>Saurischia</taxon>
        <taxon>Theropoda</taxon>
        <taxon>Coelurosauria</taxon>
        <taxon>Aves</taxon>
        <taxon>Neognathae</taxon>
        <taxon>Neoaves</taxon>
        <taxon>Charadriiformes</taxon>
        <taxon>Scolopacidae</taxon>
        <taxon>Limosa</taxon>
    </lineage>
</organism>
<evidence type="ECO:0000256" key="1">
    <source>
        <dbReference type="SAM" id="MobiDB-lite"/>
    </source>
</evidence>
<feature type="compositionally biased region" description="Basic residues" evidence="1">
    <location>
        <begin position="47"/>
        <end position="59"/>
    </location>
</feature>
<sequence length="71" mass="8293">MLCLSPCLERGHRFLLSHHPLYTGPDYDKTRLAFKKVSQDWRNTCKNGKKKKKKKKKKRSGEDAIQESISC</sequence>